<dbReference type="KEGG" id="dori:FH5T_21680"/>
<name>X5DEM8_9BACT</name>
<protein>
    <submittedName>
        <fullName evidence="2">Capsule assembly protein Wzi</fullName>
    </submittedName>
</protein>
<gene>
    <name evidence="1" type="ORF">FH5T_21680</name>
    <name evidence="2" type="ORF">SAMN05444285_12849</name>
</gene>
<evidence type="ECO:0000313" key="3">
    <source>
        <dbReference type="Proteomes" id="UP000023772"/>
    </source>
</evidence>
<evidence type="ECO:0000313" key="2">
    <source>
        <dbReference type="EMBL" id="SET91225.1"/>
    </source>
</evidence>
<dbReference type="RefSeq" id="WP_074780906.1">
    <property type="nucleotide sequence ID" value="NZ_FOHT01000028.1"/>
</dbReference>
<dbReference type="EMBL" id="FOHT01000028">
    <property type="protein sequence ID" value="SET91225.1"/>
    <property type="molecule type" value="Genomic_DNA"/>
</dbReference>
<keyword evidence="3" id="KW-1185">Reference proteome</keyword>
<dbReference type="eggNOG" id="ENOG502Z8PX">
    <property type="taxonomic scope" value="Bacteria"/>
</dbReference>
<evidence type="ECO:0000313" key="4">
    <source>
        <dbReference type="Proteomes" id="UP000181981"/>
    </source>
</evidence>
<proteinExistence type="predicted"/>
<dbReference type="EMBL" id="CP007451">
    <property type="protein sequence ID" value="AHW61343.1"/>
    <property type="molecule type" value="Genomic_DNA"/>
</dbReference>
<reference evidence="1 3" key="1">
    <citation type="submission" date="2014-03" db="EMBL/GenBank/DDBJ databases">
        <title>Complete genome sequence of a deeply braunched marine Bacteroidia bacterium Draconibacterium orientale type strain FH5T.</title>
        <authorList>
            <person name="Li X."/>
            <person name="Wang X."/>
            <person name="Xie Z."/>
            <person name="Du Z."/>
            <person name="Chen G."/>
        </authorList>
    </citation>
    <scope>NUCLEOTIDE SEQUENCE [LARGE SCALE GENOMIC DNA]</scope>
    <source>
        <strain evidence="1 3">FH5</strain>
    </source>
</reference>
<dbReference type="InterPro" id="IPR026950">
    <property type="entry name" value="Caps_assemb_Wzi"/>
</dbReference>
<dbReference type="AlphaFoldDB" id="X5DEM8"/>
<organism evidence="2 4">
    <name type="scientific">Draconibacterium orientale</name>
    <dbReference type="NCBI Taxonomy" id="1168034"/>
    <lineage>
        <taxon>Bacteria</taxon>
        <taxon>Pseudomonadati</taxon>
        <taxon>Bacteroidota</taxon>
        <taxon>Bacteroidia</taxon>
        <taxon>Marinilabiliales</taxon>
        <taxon>Prolixibacteraceae</taxon>
        <taxon>Draconibacterium</taxon>
    </lineage>
</organism>
<dbReference type="Gene3D" id="2.40.160.130">
    <property type="entry name" value="Capsule assembly protein Wzi"/>
    <property type="match status" value="1"/>
</dbReference>
<reference evidence="2 4" key="2">
    <citation type="submission" date="2016-10" db="EMBL/GenBank/DDBJ databases">
        <authorList>
            <person name="de Groot N.N."/>
        </authorList>
    </citation>
    <scope>NUCLEOTIDE SEQUENCE [LARGE SCALE GENOMIC DNA]</scope>
    <source>
        <strain evidence="2 4">DSM 25947</strain>
    </source>
</reference>
<evidence type="ECO:0000313" key="1">
    <source>
        <dbReference type="EMBL" id="AHW61343.1"/>
    </source>
</evidence>
<dbReference type="Proteomes" id="UP000181981">
    <property type="component" value="Unassembled WGS sequence"/>
</dbReference>
<dbReference type="Pfam" id="PF14052">
    <property type="entry name" value="Caps_assemb_Wzi"/>
    <property type="match status" value="1"/>
</dbReference>
<sequence>MYIKYKHLLFFSILLFIGAESSIAQSLSLNKQTLNDYYRRQQLLGNVDSTLSFTSRPIYSEALGKEDLFDPENSMDSSSLHKFDGSFFFHKRRGQFTLLPVSMLNQYNSHHPEGINDGSMIPARSAQMRADLGFYFKYSLLSITFNPELVYAHNKLFDGFPSGYKTTLNMQFPHSKGRIDLPERFGGFHYTKFFLGQSSVRLTYKPISIGLSSENLWWGPGYKNSLLMTNSASGFLHLTLNTVRPVKTPIGSFEGQIVAGKLEESGYTEGLPDDWRYLNAMVMSYQPRWVPGLFLGFTRSFMTYSEDMGSGFSDYLPVLSFLSKSSGGSNENVDSQRQDQRISLFARWLFPESHAEIYFEFGREDHSWDMRDFLMEPTHSSAYILGAHKLLGFKGKRYFQVRGEITQMAASQTNINRRSTYKQPAGTWYYHYQLTHGYTHKGQLLGAGIDPGSNTQTLEISWNRGLKQVGIEFERYVHNNNFWYNYIKDFRANWVDLSTSVFANWDYKNFLVYGKIKLVSSRNYQWLYEPTFAEVQADYWTHPNNTFNLHTQLGISYRF</sequence>
<dbReference type="InterPro" id="IPR038636">
    <property type="entry name" value="Wzi_sf"/>
</dbReference>
<dbReference type="OrthoDB" id="1293009at2"/>
<accession>X5DEM8</accession>
<dbReference type="STRING" id="1168034.FH5T_21680"/>
<dbReference type="HOGENOM" id="CLU_483043_0_0_10"/>
<dbReference type="Proteomes" id="UP000023772">
    <property type="component" value="Chromosome"/>
</dbReference>